<evidence type="ECO:0000256" key="1">
    <source>
        <dbReference type="SAM" id="SignalP"/>
    </source>
</evidence>
<name>A0A436ZRV3_ARTFL</name>
<organism evidence="2 3">
    <name type="scientific">Arthrobotrys flagrans</name>
    <name type="common">Nematode-trapping fungus</name>
    <name type="synonym">Trichothecium flagrans</name>
    <dbReference type="NCBI Taxonomy" id="97331"/>
    <lineage>
        <taxon>Eukaryota</taxon>
        <taxon>Fungi</taxon>
        <taxon>Dikarya</taxon>
        <taxon>Ascomycota</taxon>
        <taxon>Pezizomycotina</taxon>
        <taxon>Orbiliomycetes</taxon>
        <taxon>Orbiliales</taxon>
        <taxon>Orbiliaceae</taxon>
        <taxon>Arthrobotrys</taxon>
    </lineage>
</organism>
<feature type="chain" id="PRO_5019539243" evidence="1">
    <location>
        <begin position="16"/>
        <end position="330"/>
    </location>
</feature>
<proteinExistence type="predicted"/>
<dbReference type="RefSeq" id="XP_067487204.1">
    <property type="nucleotide sequence ID" value="XM_067639412.1"/>
</dbReference>
<evidence type="ECO:0000313" key="3">
    <source>
        <dbReference type="Proteomes" id="UP000283090"/>
    </source>
</evidence>
<protein>
    <submittedName>
        <fullName evidence="2">Uncharacterized protein</fullName>
    </submittedName>
</protein>
<comment type="caution">
    <text evidence="2">The sequence shown here is derived from an EMBL/GenBank/DDBJ whole genome shotgun (WGS) entry which is preliminary data.</text>
</comment>
<feature type="signal peptide" evidence="1">
    <location>
        <begin position="1"/>
        <end position="15"/>
    </location>
</feature>
<sequence length="330" mass="36033">MKFLQLLAMAASASAAIVPRDRIPGCLADNCMNAVNKLGREEERMAGCEAFVESYTITSTVYVSTSATQTFTTTATTTLGAAALEKRADVELPEGVPTWATGCSSVSGTAAVLRFSSACSCFYRTHSKNPITMPTTTQTISLTSSFSTTATTTETSFTPTPTEVYIKLSDVSRGQDEDTSALEGKYLKKNANGYDIVEKENADKFYARSVLYLGYDVGRIYLDTDAQTVQLASGQPQEGFDDYGLITGALRPFASGIRPLAFRYVHNDNYFNFAEDRVFGEIFNFVYVQDNEENVSPGKIYGFRTFLGDEAPNFDPWGVSLYLEEVAPPA</sequence>
<gene>
    <name evidence="2" type="ORF">DFL_009512</name>
</gene>
<keyword evidence="3" id="KW-1185">Reference proteome</keyword>
<dbReference type="EMBL" id="SAEB01000012">
    <property type="protein sequence ID" value="RVD81660.1"/>
    <property type="molecule type" value="Genomic_DNA"/>
</dbReference>
<accession>A0A436ZRV3</accession>
<dbReference type="AlphaFoldDB" id="A0A436ZRV3"/>
<evidence type="ECO:0000313" key="2">
    <source>
        <dbReference type="EMBL" id="RVD81660.1"/>
    </source>
</evidence>
<dbReference type="GeneID" id="93591823"/>
<dbReference type="OrthoDB" id="5364929at2759"/>
<reference evidence="2 3" key="1">
    <citation type="submission" date="2019-01" db="EMBL/GenBank/DDBJ databases">
        <title>Intercellular communication is required for trap formation in the nematode-trapping fungus Duddingtonia flagrans.</title>
        <authorList>
            <person name="Youssar L."/>
            <person name="Wernet V."/>
            <person name="Hensel N."/>
            <person name="Hildebrandt H.-G."/>
            <person name="Fischer R."/>
        </authorList>
    </citation>
    <scope>NUCLEOTIDE SEQUENCE [LARGE SCALE GENOMIC DNA]</scope>
    <source>
        <strain evidence="2 3">CBS H-5679</strain>
    </source>
</reference>
<dbReference type="Proteomes" id="UP000283090">
    <property type="component" value="Unassembled WGS sequence"/>
</dbReference>
<keyword evidence="1" id="KW-0732">Signal</keyword>
<dbReference type="VEuPathDB" id="FungiDB:DFL_009512"/>